<protein>
    <submittedName>
        <fullName evidence="2 4">Uncharacterized protein</fullName>
    </submittedName>
</protein>
<evidence type="ECO:0000313" key="3">
    <source>
        <dbReference type="Proteomes" id="UP000275846"/>
    </source>
</evidence>
<feature type="region of interest" description="Disordered" evidence="1">
    <location>
        <begin position="18"/>
        <end position="44"/>
    </location>
</feature>
<dbReference type="EMBL" id="UYSU01039939">
    <property type="protein sequence ID" value="VDM01826.1"/>
    <property type="molecule type" value="Genomic_DNA"/>
</dbReference>
<evidence type="ECO:0000313" key="4">
    <source>
        <dbReference type="WBParaSite" id="SSLN_0001601901-mRNA-1"/>
    </source>
</evidence>
<dbReference type="AlphaFoldDB" id="A0A183TG42"/>
<feature type="compositionally biased region" description="Polar residues" evidence="1">
    <location>
        <begin position="18"/>
        <end position="29"/>
    </location>
</feature>
<proteinExistence type="predicted"/>
<evidence type="ECO:0000256" key="1">
    <source>
        <dbReference type="SAM" id="MobiDB-lite"/>
    </source>
</evidence>
<accession>A0A183TG42</accession>
<evidence type="ECO:0000313" key="2">
    <source>
        <dbReference type="EMBL" id="VDM01826.1"/>
    </source>
</evidence>
<gene>
    <name evidence="2" type="ORF">SSLN_LOCUS15440</name>
</gene>
<name>A0A183TG42_SCHSO</name>
<feature type="region of interest" description="Disordered" evidence="1">
    <location>
        <begin position="56"/>
        <end position="83"/>
    </location>
</feature>
<organism evidence="4">
    <name type="scientific">Schistocephalus solidus</name>
    <name type="common">Tapeworm</name>
    <dbReference type="NCBI Taxonomy" id="70667"/>
    <lineage>
        <taxon>Eukaryota</taxon>
        <taxon>Metazoa</taxon>
        <taxon>Spiralia</taxon>
        <taxon>Lophotrochozoa</taxon>
        <taxon>Platyhelminthes</taxon>
        <taxon>Cestoda</taxon>
        <taxon>Eucestoda</taxon>
        <taxon>Diphyllobothriidea</taxon>
        <taxon>Diphyllobothriidae</taxon>
        <taxon>Schistocephalus</taxon>
    </lineage>
</organism>
<sequence>MFLKRRRFTLLPSITESSCPMATSTPNNDATHDAHTTTPNHWRRRRRRSAFPLTCFGSRTSLPPTPLYQPPPPPPPTSGDCDCTPAAPSPLVKPTKIAARRGSCFTALPFCESSSTFSNTAAGRRGLRSWLKNLKSEDETIIYRQDSLLTGKLHALYMALCYTLTGSYPCGQSPLPRGCSLVDSTQLSPPLRNPNTPCFPPFAGRRHSNGSVIFWCREGSRCSQTPLTPPPTHICISNTFDRGDVLRDTSHAKPPPTRAVCF</sequence>
<reference evidence="2 3" key="2">
    <citation type="submission" date="2018-11" db="EMBL/GenBank/DDBJ databases">
        <authorList>
            <consortium name="Pathogen Informatics"/>
        </authorList>
    </citation>
    <scope>NUCLEOTIDE SEQUENCE [LARGE SCALE GENOMIC DNA]</scope>
    <source>
        <strain evidence="2 3">NST_G2</strain>
    </source>
</reference>
<reference evidence="4" key="1">
    <citation type="submission" date="2016-06" db="UniProtKB">
        <authorList>
            <consortium name="WormBaseParasite"/>
        </authorList>
    </citation>
    <scope>IDENTIFICATION</scope>
</reference>
<dbReference type="Proteomes" id="UP000275846">
    <property type="component" value="Unassembled WGS sequence"/>
</dbReference>
<dbReference type="WBParaSite" id="SSLN_0001601901-mRNA-1">
    <property type="protein sequence ID" value="SSLN_0001601901-mRNA-1"/>
    <property type="gene ID" value="SSLN_0001601901"/>
</dbReference>
<keyword evidence="3" id="KW-1185">Reference proteome</keyword>
<feature type="compositionally biased region" description="Pro residues" evidence="1">
    <location>
        <begin position="63"/>
        <end position="77"/>
    </location>
</feature>